<feature type="transmembrane region" description="Helical" evidence="6">
    <location>
        <begin position="210"/>
        <end position="230"/>
    </location>
</feature>
<proteinExistence type="predicted"/>
<evidence type="ECO:0000256" key="4">
    <source>
        <dbReference type="ARBA" id="ARBA00023136"/>
    </source>
</evidence>
<gene>
    <name evidence="8" type="ORF">D6D15_03170</name>
</gene>
<dbReference type="Gene3D" id="1.20.1250.20">
    <property type="entry name" value="MFS general substrate transporter like domains"/>
    <property type="match status" value="1"/>
</dbReference>
<comment type="caution">
    <text evidence="8">The sequence shown here is derived from an EMBL/GenBank/DDBJ whole genome shotgun (WGS) entry which is preliminary data.</text>
</comment>
<dbReference type="PROSITE" id="PS50850">
    <property type="entry name" value="MFS"/>
    <property type="match status" value="1"/>
</dbReference>
<evidence type="ECO:0000256" key="6">
    <source>
        <dbReference type="SAM" id="Phobius"/>
    </source>
</evidence>
<dbReference type="PANTHER" id="PTHR23502:SF151">
    <property type="entry name" value="MAJOR FACILITATOR SUPERFAMILY (MFS) PROFILE DOMAIN-CONTAINING PROTEIN"/>
    <property type="match status" value="1"/>
</dbReference>
<feature type="transmembrane region" description="Helical" evidence="6">
    <location>
        <begin position="395"/>
        <end position="413"/>
    </location>
</feature>
<feature type="compositionally biased region" description="Basic and acidic residues" evidence="5">
    <location>
        <begin position="21"/>
        <end position="33"/>
    </location>
</feature>
<feature type="transmembrane region" description="Helical" evidence="6">
    <location>
        <begin position="120"/>
        <end position="138"/>
    </location>
</feature>
<dbReference type="InterPro" id="IPR020846">
    <property type="entry name" value="MFS_dom"/>
</dbReference>
<dbReference type="InterPro" id="IPR011701">
    <property type="entry name" value="MFS"/>
</dbReference>
<evidence type="ECO:0000256" key="1">
    <source>
        <dbReference type="ARBA" id="ARBA00004141"/>
    </source>
</evidence>
<reference evidence="8 9" key="1">
    <citation type="submission" date="2018-10" db="EMBL/GenBank/DDBJ databases">
        <title>Fifty Aureobasidium pullulans genomes reveal a recombining polyextremotolerant generalist.</title>
        <authorList>
            <person name="Gostincar C."/>
            <person name="Turk M."/>
            <person name="Zajc J."/>
            <person name="Gunde-Cimerman N."/>
        </authorList>
    </citation>
    <scope>NUCLEOTIDE SEQUENCE [LARGE SCALE GENOMIC DNA]</scope>
    <source>
        <strain evidence="8 9">EXF-10507</strain>
    </source>
</reference>
<feature type="transmembrane region" description="Helical" evidence="6">
    <location>
        <begin position="456"/>
        <end position="478"/>
    </location>
</feature>
<comment type="subcellular location">
    <subcellularLocation>
        <location evidence="1">Membrane</location>
        <topology evidence="1">Multi-pass membrane protein</topology>
    </subcellularLocation>
</comment>
<feature type="transmembrane region" description="Helical" evidence="6">
    <location>
        <begin position="301"/>
        <end position="326"/>
    </location>
</feature>
<dbReference type="GO" id="GO:0005886">
    <property type="term" value="C:plasma membrane"/>
    <property type="evidence" value="ECO:0007669"/>
    <property type="project" value="TreeGrafter"/>
</dbReference>
<dbReference type="InterPro" id="IPR036259">
    <property type="entry name" value="MFS_trans_sf"/>
</dbReference>
<dbReference type="Proteomes" id="UP000304928">
    <property type="component" value="Unassembled WGS sequence"/>
</dbReference>
<name>A0A4S9BIV1_AURPU</name>
<feature type="transmembrane region" description="Helical" evidence="6">
    <location>
        <begin position="53"/>
        <end position="76"/>
    </location>
</feature>
<dbReference type="Pfam" id="PF07690">
    <property type="entry name" value="MFS_1"/>
    <property type="match status" value="1"/>
</dbReference>
<feature type="region of interest" description="Disordered" evidence="5">
    <location>
        <begin position="1"/>
        <end position="38"/>
    </location>
</feature>
<keyword evidence="2 6" id="KW-0812">Transmembrane</keyword>
<feature type="transmembrane region" description="Helical" evidence="6">
    <location>
        <begin position="150"/>
        <end position="171"/>
    </location>
</feature>
<feature type="transmembrane region" description="Helical" evidence="6">
    <location>
        <begin position="338"/>
        <end position="356"/>
    </location>
</feature>
<evidence type="ECO:0000256" key="3">
    <source>
        <dbReference type="ARBA" id="ARBA00022989"/>
    </source>
</evidence>
<evidence type="ECO:0000256" key="5">
    <source>
        <dbReference type="SAM" id="MobiDB-lite"/>
    </source>
</evidence>
<feature type="domain" description="Major facilitator superfamily (MFS) profile" evidence="7">
    <location>
        <begin position="54"/>
        <end position="513"/>
    </location>
</feature>
<protein>
    <submittedName>
        <fullName evidence="8">MFS general substrate transporter</fullName>
    </submittedName>
</protein>
<sequence>MTRPENPSLPRDDPETDENTPSERTDKREETSSEPKAATIQPYTIFGKRHKRVLTVLLATASLTSPFTQTVYLPLLPLLGERYAVSNQSVNLTITFYSIVQAVTPALFAPFSDNTGRRPVTLFTFLMYTVASLALALVKSEYVGLLILRGLQALGASASVSIAYGIIADVCVPSERGSMIGPVMSATNVGTLLGPIFGGLIAWRSGGQEWVFWGLVIFGTVNIGFIAGCLPETARSVVGDGSQGRSRQFSLKQWMLLGPSWIGLPDVEKRQAVDSTPEESKRRVRFGNPLASLKIMLWKDAAFIIVLGGVNYAVWNSFLAMMPSIYENDYGWNQLEVGLAYLPGAVGVISGGVVNGRWMDHKYRKTAGEVGLIVDGVAGDDLDNFPIEKARCRDLFFVWIVYNASLASLGWVVQIKPHVAISLVLQASVGFFGTFLFFCFNTLLIDVHPESPSTAAAAATVVRCGLSALAVAIMQPLVQAIGRGWYLTLMTLLIGGAQGLGLWAIPRYGQDWRKKRREKLRTEWPPTIYSFTTTHSTQQTSDLDLQWTLDPLRGQTGSPLAVAHSSYVSGNLLSNSVMMSIILSKSADRRTTTWKQVLTKF</sequence>
<evidence type="ECO:0000259" key="7">
    <source>
        <dbReference type="PROSITE" id="PS50850"/>
    </source>
</evidence>
<evidence type="ECO:0000313" key="8">
    <source>
        <dbReference type="EMBL" id="THW92413.1"/>
    </source>
</evidence>
<dbReference type="AlphaFoldDB" id="A0A4S9BIV1"/>
<evidence type="ECO:0000313" key="9">
    <source>
        <dbReference type="Proteomes" id="UP000304928"/>
    </source>
</evidence>
<feature type="transmembrane region" description="Helical" evidence="6">
    <location>
        <begin position="419"/>
        <end position="444"/>
    </location>
</feature>
<dbReference type="PRINTS" id="PR01036">
    <property type="entry name" value="TCRTETB"/>
</dbReference>
<feature type="transmembrane region" description="Helical" evidence="6">
    <location>
        <begin position="88"/>
        <end position="108"/>
    </location>
</feature>
<keyword evidence="4 6" id="KW-0472">Membrane</keyword>
<dbReference type="PANTHER" id="PTHR23502">
    <property type="entry name" value="MAJOR FACILITATOR SUPERFAMILY"/>
    <property type="match status" value="1"/>
</dbReference>
<organism evidence="8 9">
    <name type="scientific">Aureobasidium pullulans</name>
    <name type="common">Black yeast</name>
    <name type="synonym">Pullularia pullulans</name>
    <dbReference type="NCBI Taxonomy" id="5580"/>
    <lineage>
        <taxon>Eukaryota</taxon>
        <taxon>Fungi</taxon>
        <taxon>Dikarya</taxon>
        <taxon>Ascomycota</taxon>
        <taxon>Pezizomycotina</taxon>
        <taxon>Dothideomycetes</taxon>
        <taxon>Dothideomycetidae</taxon>
        <taxon>Dothideales</taxon>
        <taxon>Saccotheciaceae</taxon>
        <taxon>Aureobasidium</taxon>
    </lineage>
</organism>
<dbReference type="SUPFAM" id="SSF103473">
    <property type="entry name" value="MFS general substrate transporter"/>
    <property type="match status" value="1"/>
</dbReference>
<feature type="transmembrane region" description="Helical" evidence="6">
    <location>
        <begin position="183"/>
        <end position="204"/>
    </location>
</feature>
<evidence type="ECO:0000256" key="2">
    <source>
        <dbReference type="ARBA" id="ARBA00022692"/>
    </source>
</evidence>
<dbReference type="GO" id="GO:0022857">
    <property type="term" value="F:transmembrane transporter activity"/>
    <property type="evidence" value="ECO:0007669"/>
    <property type="project" value="InterPro"/>
</dbReference>
<feature type="transmembrane region" description="Helical" evidence="6">
    <location>
        <begin position="484"/>
        <end position="505"/>
    </location>
</feature>
<dbReference type="EMBL" id="QZAR01000037">
    <property type="protein sequence ID" value="THW92413.1"/>
    <property type="molecule type" value="Genomic_DNA"/>
</dbReference>
<keyword evidence="3 6" id="KW-1133">Transmembrane helix</keyword>
<accession>A0A4S9BIV1</accession>